<comment type="catalytic activity">
    <reaction evidence="1">
        <text>ATP + protein L-histidine = ADP + protein N-phospho-L-histidine.</text>
        <dbReference type="EC" id="2.7.13.3"/>
    </reaction>
</comment>
<keyword evidence="9" id="KW-0812">Transmembrane</keyword>
<dbReference type="InterPro" id="IPR036890">
    <property type="entry name" value="HATPase_C_sf"/>
</dbReference>
<evidence type="ECO:0000256" key="1">
    <source>
        <dbReference type="ARBA" id="ARBA00000085"/>
    </source>
</evidence>
<keyword evidence="9" id="KW-1133">Transmembrane helix</keyword>
<evidence type="ECO:0000313" key="12">
    <source>
        <dbReference type="Proteomes" id="UP000028492"/>
    </source>
</evidence>
<evidence type="ECO:0000259" key="10">
    <source>
        <dbReference type="Pfam" id="PF07730"/>
    </source>
</evidence>
<keyword evidence="5" id="KW-0547">Nucleotide-binding</keyword>
<dbReference type="Gene3D" id="3.30.565.10">
    <property type="entry name" value="Histidine kinase-like ATPase, C-terminal domain"/>
    <property type="match status" value="1"/>
</dbReference>
<proteinExistence type="predicted"/>
<dbReference type="CDD" id="cd16917">
    <property type="entry name" value="HATPase_UhpB-NarQ-NarX-like"/>
    <property type="match status" value="1"/>
</dbReference>
<dbReference type="AlphaFoldDB" id="A0A075UYT9"/>
<evidence type="ECO:0000256" key="3">
    <source>
        <dbReference type="ARBA" id="ARBA00022553"/>
    </source>
</evidence>
<feature type="transmembrane region" description="Helical" evidence="9">
    <location>
        <begin position="79"/>
        <end position="102"/>
    </location>
</feature>
<dbReference type="SUPFAM" id="SSF55874">
    <property type="entry name" value="ATPase domain of HSP90 chaperone/DNA topoisomerase II/histidine kinase"/>
    <property type="match status" value="1"/>
</dbReference>
<dbReference type="GO" id="GO:0046983">
    <property type="term" value="F:protein dimerization activity"/>
    <property type="evidence" value="ECO:0007669"/>
    <property type="project" value="InterPro"/>
</dbReference>
<dbReference type="eggNOG" id="COG4585">
    <property type="taxonomic scope" value="Bacteria"/>
</dbReference>
<sequence length="379" mass="40519">MTEAASEEAEERRWRWAAPAAGTALLAVTQMTATVPAGAGWLWVLYAVSSASWLLWIGISERFPRAALLPLAAASAVPAFGTGAATDGTAVIMTCITLAAFASRLEPGTVAIIALMVFDAAAIVASSLLGHRPSEAWLGALGAVVIVVLVGFTRRGHLTRVAQAERLLHQERLAHTRGVRAATLDERTRIAREIHDVVAHSLGALRVQLEVMHTLLVEEDDTEGALRSLALSRSLADQGLSDVRDAVAALREDVRALPDALNELVRTFGREHDTPAEFTMLGEHRDLPSAQTIALLRICREALTNAAKHAAGEAVSVELEYPPDEVRLHVRNPLAAAPDPGHTPGYGLTGMRERIELVDGTLVTGPDGRFWDVTARVPG</sequence>
<dbReference type="KEGG" id="aja:AJAP_12365"/>
<keyword evidence="9" id="KW-0472">Membrane</keyword>
<evidence type="ECO:0000313" key="11">
    <source>
        <dbReference type="EMBL" id="AIG75355.1"/>
    </source>
</evidence>
<dbReference type="HOGENOM" id="CLU_000445_20_7_11"/>
<evidence type="ECO:0000256" key="4">
    <source>
        <dbReference type="ARBA" id="ARBA00022679"/>
    </source>
</evidence>
<reference evidence="11 12" key="1">
    <citation type="journal article" date="2014" name="J. Biotechnol.">
        <title>Complete genome sequence of the actinobacterium Amycolatopsis japonica MG417-CF17(T) (=DSM 44213T) producing (S,S)-N,N'-ethylenediaminedisuccinic acid.</title>
        <authorList>
            <person name="Stegmann E."/>
            <person name="Albersmeier A."/>
            <person name="Spohn M."/>
            <person name="Gert H."/>
            <person name="Weber T."/>
            <person name="Wohlleben W."/>
            <person name="Kalinowski J."/>
            <person name="Ruckert C."/>
        </authorList>
    </citation>
    <scope>NUCLEOTIDE SEQUENCE [LARGE SCALE GENOMIC DNA]</scope>
    <source>
        <strain evidence="12">MG417-CF17 (DSM 44213)</strain>
    </source>
</reference>
<dbReference type="PANTHER" id="PTHR24421">
    <property type="entry name" value="NITRATE/NITRITE SENSOR PROTEIN NARX-RELATED"/>
    <property type="match status" value="1"/>
</dbReference>
<dbReference type="EMBL" id="CP008953">
    <property type="protein sequence ID" value="AIG75355.1"/>
    <property type="molecule type" value="Genomic_DNA"/>
</dbReference>
<organism evidence="11 12">
    <name type="scientific">Amycolatopsis japonica</name>
    <dbReference type="NCBI Taxonomy" id="208439"/>
    <lineage>
        <taxon>Bacteria</taxon>
        <taxon>Bacillati</taxon>
        <taxon>Actinomycetota</taxon>
        <taxon>Actinomycetes</taxon>
        <taxon>Pseudonocardiales</taxon>
        <taxon>Pseudonocardiaceae</taxon>
        <taxon>Amycolatopsis</taxon>
        <taxon>Amycolatopsis japonica group</taxon>
    </lineage>
</organism>
<keyword evidence="7" id="KW-0067">ATP-binding</keyword>
<dbReference type="Pfam" id="PF07730">
    <property type="entry name" value="HisKA_3"/>
    <property type="match status" value="1"/>
</dbReference>
<dbReference type="InterPro" id="IPR011712">
    <property type="entry name" value="Sig_transdc_His_kin_sub3_dim/P"/>
</dbReference>
<dbReference type="PANTHER" id="PTHR24421:SF10">
    <property type="entry name" value="NITRATE_NITRITE SENSOR PROTEIN NARQ"/>
    <property type="match status" value="1"/>
</dbReference>
<dbReference type="RefSeq" id="WP_051972420.1">
    <property type="nucleotide sequence ID" value="NZ_CP008953.1"/>
</dbReference>
<name>A0A075UYT9_9PSEU</name>
<dbReference type="GO" id="GO:0005524">
    <property type="term" value="F:ATP binding"/>
    <property type="evidence" value="ECO:0007669"/>
    <property type="project" value="UniProtKB-KW"/>
</dbReference>
<evidence type="ECO:0000256" key="5">
    <source>
        <dbReference type="ARBA" id="ARBA00022741"/>
    </source>
</evidence>
<keyword evidence="6" id="KW-0418">Kinase</keyword>
<dbReference type="InterPro" id="IPR050482">
    <property type="entry name" value="Sensor_HK_TwoCompSys"/>
</dbReference>
<gene>
    <name evidence="11" type="ORF">AJAP_12365</name>
</gene>
<feature type="transmembrane region" description="Helical" evidence="9">
    <location>
        <begin position="109"/>
        <end position="130"/>
    </location>
</feature>
<dbReference type="STRING" id="208439.AJAP_12365"/>
<keyword evidence="3" id="KW-0597">Phosphoprotein</keyword>
<accession>A0A075UYT9</accession>
<feature type="domain" description="Signal transduction histidine kinase subgroup 3 dimerisation and phosphoacceptor" evidence="10">
    <location>
        <begin position="186"/>
        <end position="253"/>
    </location>
</feature>
<evidence type="ECO:0000256" key="9">
    <source>
        <dbReference type="SAM" id="Phobius"/>
    </source>
</evidence>
<dbReference type="Gene3D" id="1.20.5.1930">
    <property type="match status" value="1"/>
</dbReference>
<dbReference type="GO" id="GO:0016020">
    <property type="term" value="C:membrane"/>
    <property type="evidence" value="ECO:0007669"/>
    <property type="project" value="InterPro"/>
</dbReference>
<keyword evidence="4" id="KW-0808">Transferase</keyword>
<protein>
    <recommendedName>
        <fullName evidence="2">histidine kinase</fullName>
        <ecNumber evidence="2">2.7.13.3</ecNumber>
    </recommendedName>
</protein>
<evidence type="ECO:0000256" key="7">
    <source>
        <dbReference type="ARBA" id="ARBA00022840"/>
    </source>
</evidence>
<evidence type="ECO:0000256" key="6">
    <source>
        <dbReference type="ARBA" id="ARBA00022777"/>
    </source>
</evidence>
<dbReference type="GO" id="GO:0000155">
    <property type="term" value="F:phosphorelay sensor kinase activity"/>
    <property type="evidence" value="ECO:0007669"/>
    <property type="project" value="InterPro"/>
</dbReference>
<keyword evidence="8" id="KW-0902">Two-component regulatory system</keyword>
<evidence type="ECO:0000256" key="2">
    <source>
        <dbReference type="ARBA" id="ARBA00012438"/>
    </source>
</evidence>
<keyword evidence="12" id="KW-1185">Reference proteome</keyword>
<evidence type="ECO:0000256" key="8">
    <source>
        <dbReference type="ARBA" id="ARBA00023012"/>
    </source>
</evidence>
<feature type="transmembrane region" description="Helical" evidence="9">
    <location>
        <begin position="40"/>
        <end position="59"/>
    </location>
</feature>
<feature type="transmembrane region" description="Helical" evidence="9">
    <location>
        <begin position="136"/>
        <end position="153"/>
    </location>
</feature>
<dbReference type="EC" id="2.7.13.3" evidence="2"/>
<dbReference type="Proteomes" id="UP000028492">
    <property type="component" value="Chromosome"/>
</dbReference>